<keyword evidence="2" id="KW-1185">Reference proteome</keyword>
<dbReference type="InterPro" id="IPR021317">
    <property type="entry name" value="DUF2917"/>
</dbReference>
<proteinExistence type="predicted"/>
<gene>
    <name evidence="1" type="ORF">SAMN04489711_103322</name>
</gene>
<dbReference type="Pfam" id="PF11142">
    <property type="entry name" value="DUF2917"/>
    <property type="match status" value="1"/>
</dbReference>
<evidence type="ECO:0000313" key="2">
    <source>
        <dbReference type="Proteomes" id="UP000199119"/>
    </source>
</evidence>
<dbReference type="Proteomes" id="UP000199119">
    <property type="component" value="Unassembled WGS sequence"/>
</dbReference>
<reference evidence="2" key="1">
    <citation type="submission" date="2016-10" db="EMBL/GenBank/DDBJ databases">
        <authorList>
            <person name="Varghese N."/>
            <person name="Submissions S."/>
        </authorList>
    </citation>
    <scope>NUCLEOTIDE SEQUENCE [LARGE SCALE GENOMIC DNA]</scope>
    <source>
        <strain evidence="2">DSM 27981</strain>
    </source>
</reference>
<evidence type="ECO:0000313" key="1">
    <source>
        <dbReference type="EMBL" id="SFE62108.1"/>
    </source>
</evidence>
<name>A0A1I2C1V4_9BURK</name>
<organism evidence="1 2">
    <name type="scientific">Paracidovorax wautersii</name>
    <dbReference type="NCBI Taxonomy" id="1177982"/>
    <lineage>
        <taxon>Bacteria</taxon>
        <taxon>Pseudomonadati</taxon>
        <taxon>Pseudomonadota</taxon>
        <taxon>Betaproteobacteria</taxon>
        <taxon>Burkholderiales</taxon>
        <taxon>Comamonadaceae</taxon>
        <taxon>Paracidovorax</taxon>
    </lineage>
</organism>
<protein>
    <recommendedName>
        <fullName evidence="3">DUF2917 domain-containing protein</fullName>
    </recommendedName>
</protein>
<sequence length="129" mass="13316">MNPIHVLTQKTSSLSGDVAVQDADIHTLPMGQAKSLLSPTAMSLRVMRGHAWVTLDDGPNGACDQAAGDIFLHAGQILWVVAGQRVVLEPLGREALQFCWRVAGAASVANVACDAPARGAAAHPAAQGA</sequence>
<evidence type="ECO:0008006" key="3">
    <source>
        <dbReference type="Google" id="ProtNLM"/>
    </source>
</evidence>
<dbReference type="RefSeq" id="WP_175518436.1">
    <property type="nucleotide sequence ID" value="NZ_FONX01000003.1"/>
</dbReference>
<accession>A0A1I2C1V4</accession>
<dbReference type="AlphaFoldDB" id="A0A1I2C1V4"/>
<dbReference type="EMBL" id="FONX01000003">
    <property type="protein sequence ID" value="SFE62108.1"/>
    <property type="molecule type" value="Genomic_DNA"/>
</dbReference>